<dbReference type="CDD" id="cd13354">
    <property type="entry name" value="PH-GRAM2_TCB1D9_TCB1D9B"/>
    <property type="match status" value="1"/>
</dbReference>
<dbReference type="Pfam" id="PF00566">
    <property type="entry name" value="RabGAP-TBC"/>
    <property type="match status" value="1"/>
</dbReference>
<dbReference type="PROSITE" id="PS00018">
    <property type="entry name" value="EF_HAND_1"/>
    <property type="match status" value="1"/>
</dbReference>
<keyword evidence="3" id="KW-0106">Calcium</keyword>
<feature type="compositionally biased region" description="Acidic residues" evidence="4">
    <location>
        <begin position="942"/>
        <end position="958"/>
    </location>
</feature>
<dbReference type="Gene3D" id="1.10.8.270">
    <property type="entry name" value="putative rabgap domain of human tbc1 domain family member 14 like domains"/>
    <property type="match status" value="1"/>
</dbReference>
<dbReference type="SUPFAM" id="SSF47923">
    <property type="entry name" value="Ypt/Rab-GAP domain of gyp1p"/>
    <property type="match status" value="2"/>
</dbReference>
<dbReference type="PROSITE" id="PS50086">
    <property type="entry name" value="TBC_RABGAP"/>
    <property type="match status" value="1"/>
</dbReference>
<evidence type="ECO:0008006" key="9">
    <source>
        <dbReference type="Google" id="ProtNLM"/>
    </source>
</evidence>
<keyword evidence="1" id="KW-0343">GTPase activation</keyword>
<evidence type="ECO:0000313" key="8">
    <source>
        <dbReference type="Proteomes" id="UP001497497"/>
    </source>
</evidence>
<dbReference type="InterPro" id="IPR035969">
    <property type="entry name" value="Rab-GAP_TBC_sf"/>
</dbReference>
<evidence type="ECO:0000256" key="1">
    <source>
        <dbReference type="ARBA" id="ARBA00022468"/>
    </source>
</evidence>
<feature type="region of interest" description="Disordered" evidence="4">
    <location>
        <begin position="1138"/>
        <end position="1252"/>
    </location>
</feature>
<feature type="region of interest" description="Disordered" evidence="4">
    <location>
        <begin position="942"/>
        <end position="1068"/>
    </location>
</feature>
<name>A0AAV2HN05_LYMST</name>
<dbReference type="InterPro" id="IPR036014">
    <property type="entry name" value="TCB1D9/TCB1D9B_PH-GRAM1"/>
</dbReference>
<dbReference type="GO" id="GO:0005509">
    <property type="term" value="F:calcium ion binding"/>
    <property type="evidence" value="ECO:0007669"/>
    <property type="project" value="InterPro"/>
</dbReference>
<dbReference type="SMART" id="SM00568">
    <property type="entry name" value="GRAM"/>
    <property type="match status" value="2"/>
</dbReference>
<feature type="compositionally biased region" description="Low complexity" evidence="4">
    <location>
        <begin position="1139"/>
        <end position="1153"/>
    </location>
</feature>
<dbReference type="CDD" id="cd13351">
    <property type="entry name" value="PH-GRAM1_TCB1D9_TCB1D9B"/>
    <property type="match status" value="1"/>
</dbReference>
<evidence type="ECO:0000256" key="2">
    <source>
        <dbReference type="ARBA" id="ARBA00022737"/>
    </source>
</evidence>
<dbReference type="InterPro" id="IPR000195">
    <property type="entry name" value="Rab-GAP-TBC_dom"/>
</dbReference>
<dbReference type="InterPro" id="IPR004182">
    <property type="entry name" value="GRAM"/>
</dbReference>
<dbReference type="PANTHER" id="PTHR47666">
    <property type="entry name" value="PROTEIN VASCULAR ASSOCIATED DEATH 1, CHLOROPLASTIC"/>
    <property type="match status" value="1"/>
</dbReference>
<feature type="compositionally biased region" description="Polar residues" evidence="4">
    <location>
        <begin position="1020"/>
        <end position="1036"/>
    </location>
</feature>
<dbReference type="Gene3D" id="1.10.238.10">
    <property type="entry name" value="EF-hand"/>
    <property type="match status" value="1"/>
</dbReference>
<dbReference type="InterPro" id="IPR018247">
    <property type="entry name" value="EF_Hand_1_Ca_BS"/>
</dbReference>
<evidence type="ECO:0000313" key="7">
    <source>
        <dbReference type="EMBL" id="CAL1535440.1"/>
    </source>
</evidence>
<evidence type="ECO:0000256" key="4">
    <source>
        <dbReference type="SAM" id="MobiDB-lite"/>
    </source>
</evidence>
<evidence type="ECO:0000259" key="6">
    <source>
        <dbReference type="PROSITE" id="PS50222"/>
    </source>
</evidence>
<dbReference type="InterPro" id="IPR002048">
    <property type="entry name" value="EF_hand_dom"/>
</dbReference>
<comment type="caution">
    <text evidence="7">The sequence shown here is derived from an EMBL/GenBank/DDBJ whole genome shotgun (WGS) entry which is preliminary data.</text>
</comment>
<dbReference type="FunFam" id="2.30.29.30:FF:000013">
    <property type="entry name" value="Putative TBC1 domain family member 8B"/>
    <property type="match status" value="1"/>
</dbReference>
<evidence type="ECO:0000259" key="5">
    <source>
        <dbReference type="PROSITE" id="PS50086"/>
    </source>
</evidence>
<dbReference type="Proteomes" id="UP001497497">
    <property type="component" value="Unassembled WGS sequence"/>
</dbReference>
<protein>
    <recommendedName>
        <fullName evidence="9">TBC1 domain family member 9</fullName>
    </recommendedName>
</protein>
<dbReference type="GO" id="GO:0003008">
    <property type="term" value="P:system process"/>
    <property type="evidence" value="ECO:0007669"/>
    <property type="project" value="UniProtKB-ARBA"/>
</dbReference>
<dbReference type="GO" id="GO:0005096">
    <property type="term" value="F:GTPase activator activity"/>
    <property type="evidence" value="ECO:0007669"/>
    <property type="project" value="UniProtKB-KW"/>
</dbReference>
<sequence length="1305" mass="147944">MWVKPQEVLLANALWATQQANPFFVLQHRKGYGGGGLTGLLVGTLDTVLDNKTRPYRILHQTEGSELSYSIAEANNKREIQQHWQWLETNVINTCAAFDNDDDVTEFIKCKIESLLANVEPSKEDEEVEDLRTSTKKFRKYFNMPKEEKLVNHYSCSYWKGNIPRQGWMYLSVNHLCFYSFLMGKEAKLILRWADITKLERGNNMFLPDSVKVSTRDGYHYFSMLLHSNETFNLMEQLANMAMKQLMQEPGFQEDKSLASKIKSTKKRKKISVLKRDLDAKARSERFRLAFRLPVIEKLDGDEECTLWTPFNKQHVWGRLYLSNNYMCFASRVKDLVTLIIPMRDISVAEKVDNSASGNLINKAIFVTTKNKTNFTFSEFQDRNLILEKISDFLSKQPIVPRSVSVSEDKNGDTDTELEFQPALMSIFSSKETEELSPRDEAKEAAKEHMWDLHFAEFGRGMCMYRTHDTHQLVLKGIPDRYRGEMWMVFSGAVNEMATHSNYYAEIVKQSMGRSSIATEEIERDLHRSLPEHPAFQTDRGIGALRRVLTAYAWRNPNIGYCQAMNIVTSVLLLYVSEEEAFWLLTAICERLLPDYYNTKVVGALIDQGVFEDLISEYLPSLHLKLETLGLLSMISLAWFLTIFLSVMPFNCAVNILDCFFYDGARVIFQVAMTILDTKRDELLESREDGEAMAVLCQFLDNIVNSNSTTPNIMHTSNAAAVAAQNKEVDVADIIQQSYQKFWSISNQDINKLRLKHRLKVVQHVVAAKGEIIHEFFLFVMFYDAPYEYKELVKYLRQHQKLYTIHFQEEYLTSCYWRTHQHVDTPDKFDPNRPYYDQYKVDFDQFKTLFLSLSPWATGQYASTLALRTFRLLDENKDNLINFKEFVSALGTMCKSDITQRIKLLYLLHLPPALLPTDVLDDSPGSPKSESVEAAVDAADFFDDNESTPDTPADDDLELPQLPYNPSSKAMIAPRPVEVKPDSSSVDPRTPLVEMVPLETPLDDEDDEEDSLSEADKSDGNSSGTDKTSGEISQSAGEVIPPTLDTPKVKRPDNLVTSKEPPKKIHLPTKVIPKLARSAQKEEFANLSRMGQIQFIQLLRTLYDMFTDSPEEQQLYHSIATVGTLLLQIGEVGKRFRVSSSSSGLSESDGPSPVMERKLAPPPAGGKDQDIKTSETKISGGRLLENGKNENAVEAGAQGDFPSSVRKDNESGDAMIISKDISSSAEGATASDPSQLLKPAGPSSPKNTSKPDLDWSISFEQFLASLLTEPSIVDYFERIYDTTDAVAALRNRRLTTRIATSSEKS</sequence>
<proteinExistence type="predicted"/>
<dbReference type="SUPFAM" id="SSF47473">
    <property type="entry name" value="EF-hand"/>
    <property type="match status" value="1"/>
</dbReference>
<accession>A0AAV2HN05</accession>
<reference evidence="7 8" key="1">
    <citation type="submission" date="2024-04" db="EMBL/GenBank/DDBJ databases">
        <authorList>
            <consortium name="Genoscope - CEA"/>
            <person name="William W."/>
        </authorList>
    </citation>
    <scope>NUCLEOTIDE SEQUENCE [LARGE SCALE GENOMIC DNA]</scope>
</reference>
<dbReference type="PROSITE" id="PS50222">
    <property type="entry name" value="EF_HAND_2"/>
    <property type="match status" value="1"/>
</dbReference>
<keyword evidence="2" id="KW-0677">Repeat</keyword>
<dbReference type="InterPro" id="IPR011993">
    <property type="entry name" value="PH-like_dom_sf"/>
</dbReference>
<feature type="compositionally biased region" description="Acidic residues" evidence="4">
    <location>
        <begin position="1001"/>
        <end position="1013"/>
    </location>
</feature>
<feature type="domain" description="Rab-GAP TBC" evidence="5">
    <location>
        <begin position="477"/>
        <end position="664"/>
    </location>
</feature>
<dbReference type="Gene3D" id="2.30.29.30">
    <property type="entry name" value="Pleckstrin-homology domain (PH domain)/Phosphotyrosine-binding domain (PTB)"/>
    <property type="match status" value="2"/>
</dbReference>
<dbReference type="FunFam" id="1.10.8.270:FF:000002">
    <property type="entry name" value="TBC1 domain family member 9B"/>
    <property type="match status" value="1"/>
</dbReference>
<gene>
    <name evidence="7" type="ORF">GSLYS_00009400001</name>
</gene>
<dbReference type="SMART" id="SM00164">
    <property type="entry name" value="TBC"/>
    <property type="match status" value="1"/>
</dbReference>
<dbReference type="InterPro" id="IPR011992">
    <property type="entry name" value="EF-hand-dom_pair"/>
</dbReference>
<dbReference type="EMBL" id="CAXITT010000202">
    <property type="protein sequence ID" value="CAL1535440.1"/>
    <property type="molecule type" value="Genomic_DNA"/>
</dbReference>
<dbReference type="InterPro" id="IPR036017">
    <property type="entry name" value="TCB1D9/TCB1D9B_PH-GRAM2"/>
</dbReference>
<dbReference type="PANTHER" id="PTHR47666:SF1">
    <property type="entry name" value="PROTEIN VASCULAR ASSOCIATED DEATH 1, CHLOROPLASTIC"/>
    <property type="match status" value="1"/>
</dbReference>
<dbReference type="Pfam" id="PF02893">
    <property type="entry name" value="GRAM"/>
    <property type="match status" value="2"/>
</dbReference>
<feature type="compositionally biased region" description="Polar residues" evidence="4">
    <location>
        <begin position="1220"/>
        <end position="1234"/>
    </location>
</feature>
<organism evidence="7 8">
    <name type="scientific">Lymnaea stagnalis</name>
    <name type="common">Great pond snail</name>
    <name type="synonym">Helix stagnalis</name>
    <dbReference type="NCBI Taxonomy" id="6523"/>
    <lineage>
        <taxon>Eukaryota</taxon>
        <taxon>Metazoa</taxon>
        <taxon>Spiralia</taxon>
        <taxon>Lophotrochozoa</taxon>
        <taxon>Mollusca</taxon>
        <taxon>Gastropoda</taxon>
        <taxon>Heterobranchia</taxon>
        <taxon>Euthyneura</taxon>
        <taxon>Panpulmonata</taxon>
        <taxon>Hygrophila</taxon>
        <taxon>Lymnaeoidea</taxon>
        <taxon>Lymnaeidae</taxon>
        <taxon>Lymnaea</taxon>
    </lineage>
</organism>
<feature type="domain" description="EF-hand" evidence="6">
    <location>
        <begin position="861"/>
        <end position="896"/>
    </location>
</feature>
<keyword evidence="8" id="KW-1185">Reference proteome</keyword>
<evidence type="ECO:0000256" key="3">
    <source>
        <dbReference type="ARBA" id="ARBA00022837"/>
    </source>
</evidence>
<dbReference type="Gene3D" id="1.10.472.80">
    <property type="entry name" value="Ypt/Rab-GAP domain of gyp1p, domain 3"/>
    <property type="match status" value="1"/>
</dbReference>